<dbReference type="InterPro" id="IPR013196">
    <property type="entry name" value="HTH_11"/>
</dbReference>
<dbReference type="SUPFAM" id="SSF46785">
    <property type="entry name" value="Winged helix' DNA-binding domain"/>
    <property type="match status" value="1"/>
</dbReference>
<dbReference type="Proteomes" id="UP000284178">
    <property type="component" value="Unassembled WGS sequence"/>
</dbReference>
<dbReference type="InterPro" id="IPR036390">
    <property type="entry name" value="WH_DNA-bd_sf"/>
</dbReference>
<dbReference type="PANTHER" id="PTHR30185">
    <property type="entry name" value="CRYPTIC BETA-GLUCOSIDE BGL OPERON ANTITERMINATOR"/>
    <property type="match status" value="1"/>
</dbReference>
<sequence length="674" mass="77955">MKEKLLPIQIQLLDRLNRTKEPISSQFLANSLGVSSKTIRKNLSQLNLALSDQGAVITSKTGSGYWLIVEDRERFEQFMQNASARPAQHILNPIQVDRAHFIIRTLLCRQDYTRIEELEDLLFMNLTSVKQILNRAREILKLFDLKIVSKSRHGMKISGREHDIRLCLNYEYGNYSTTSLKLAQPEEYGRLYRFDPQVQQRIELIIRSLQEMFISYNLSVSSLASLSRLILISAVRSQNGHPLDYPESTIIRFTNRNSYYVAKLVLNQCAELLQCSFIREDIILLAIGFVGFRIALSPDEMFRDGFLESKDIAFDLVQHLAQTNQFSSINKDIKLVDDIALHLDGLFTRSRYHLRTTQFASEVQVESSLMSRKMAMQAMVYLHEKYEIEISAEEITRLALVIHPVFGRFPWKFKKIRACCVSNIDKSVGRGLAERLMRNFGRFIEQIDVLELYELKDADLSVYEMLFTSYNPEELTFLPKSLTVFQLDLFFDESTKRKIRSLFVNGNHQSNFKIRSDLRPQHIFTGMDVSSEDACLEMIGESLESVLLDSPQALKEDLQTCEEIMASQPRDNVVILSGLHSHTANVTLSVFVLKRPIPWNHSLLKAQIIVYWDRGQVAKDAERFENEYVPHLLETVFHDRLVIDELVKNPDYEHLMDVILEYHFAVLTLGSSFR</sequence>
<keyword evidence="2" id="KW-0805">Transcription regulation</keyword>
<keyword evidence="4" id="KW-0804">Transcription</keyword>
<dbReference type="EMBL" id="QRUP01000017">
    <property type="protein sequence ID" value="RGR71913.1"/>
    <property type="molecule type" value="Genomic_DNA"/>
</dbReference>
<dbReference type="PANTHER" id="PTHR30185:SF18">
    <property type="entry name" value="TRANSCRIPTIONAL REGULATOR MTLR"/>
    <property type="match status" value="1"/>
</dbReference>
<dbReference type="InterPro" id="IPR011608">
    <property type="entry name" value="PRD"/>
</dbReference>
<evidence type="ECO:0000256" key="1">
    <source>
        <dbReference type="ARBA" id="ARBA00022737"/>
    </source>
</evidence>
<keyword evidence="1" id="KW-0677">Repeat</keyword>
<reference evidence="6 7" key="1">
    <citation type="submission" date="2018-08" db="EMBL/GenBank/DDBJ databases">
        <title>A genome reference for cultivated species of the human gut microbiota.</title>
        <authorList>
            <person name="Zou Y."/>
            <person name="Xue W."/>
            <person name="Luo G."/>
        </authorList>
    </citation>
    <scope>NUCLEOTIDE SEQUENCE [LARGE SCALE GENOMIC DNA]</scope>
    <source>
        <strain evidence="6 7">AF24-29</strain>
    </source>
</reference>
<gene>
    <name evidence="6" type="ORF">DWY25_12950</name>
</gene>
<dbReference type="InterPro" id="IPR036388">
    <property type="entry name" value="WH-like_DNA-bd_sf"/>
</dbReference>
<dbReference type="GO" id="GO:0006355">
    <property type="term" value="P:regulation of DNA-templated transcription"/>
    <property type="evidence" value="ECO:0007669"/>
    <property type="project" value="InterPro"/>
</dbReference>
<dbReference type="InterPro" id="IPR007737">
    <property type="entry name" value="Mga_HTH"/>
</dbReference>
<keyword evidence="3" id="KW-0010">Activator</keyword>
<dbReference type="Gene3D" id="3.40.930.10">
    <property type="entry name" value="Mannitol-specific EII, Chain A"/>
    <property type="match status" value="1"/>
</dbReference>
<dbReference type="Pfam" id="PF05043">
    <property type="entry name" value="Mga"/>
    <property type="match status" value="1"/>
</dbReference>
<dbReference type="InterPro" id="IPR036634">
    <property type="entry name" value="PRD_sf"/>
</dbReference>
<proteinExistence type="predicted"/>
<feature type="domain" description="PRD" evidence="5">
    <location>
        <begin position="304"/>
        <end position="412"/>
    </location>
</feature>
<dbReference type="AlphaFoldDB" id="A0A412FUN1"/>
<dbReference type="InterPro" id="IPR050661">
    <property type="entry name" value="BglG_antiterminators"/>
</dbReference>
<evidence type="ECO:0000256" key="2">
    <source>
        <dbReference type="ARBA" id="ARBA00023015"/>
    </source>
</evidence>
<protein>
    <submittedName>
        <fullName evidence="6">HTH domain-containing protein</fullName>
    </submittedName>
</protein>
<name>A0A412FUN1_9FIRM</name>
<accession>A0A412FUN1</accession>
<evidence type="ECO:0000259" key="5">
    <source>
        <dbReference type="PROSITE" id="PS51372"/>
    </source>
</evidence>
<evidence type="ECO:0000256" key="3">
    <source>
        <dbReference type="ARBA" id="ARBA00023159"/>
    </source>
</evidence>
<evidence type="ECO:0000313" key="7">
    <source>
        <dbReference type="Proteomes" id="UP000284178"/>
    </source>
</evidence>
<dbReference type="GeneID" id="83016302"/>
<keyword evidence="7" id="KW-1185">Reference proteome</keyword>
<dbReference type="PROSITE" id="PS51372">
    <property type="entry name" value="PRD_2"/>
    <property type="match status" value="1"/>
</dbReference>
<dbReference type="RefSeq" id="WP_117895579.1">
    <property type="nucleotide sequence ID" value="NZ_CABJCV010000017.1"/>
</dbReference>
<dbReference type="Pfam" id="PF08279">
    <property type="entry name" value="HTH_11"/>
    <property type="match status" value="1"/>
</dbReference>
<dbReference type="SUPFAM" id="SSF63520">
    <property type="entry name" value="PTS-regulatory domain, PRD"/>
    <property type="match status" value="1"/>
</dbReference>
<evidence type="ECO:0000256" key="4">
    <source>
        <dbReference type="ARBA" id="ARBA00023163"/>
    </source>
</evidence>
<dbReference type="InterPro" id="IPR016152">
    <property type="entry name" value="PTrfase/Anion_transptr"/>
</dbReference>
<organism evidence="6 7">
    <name type="scientific">Holdemania filiformis</name>
    <dbReference type="NCBI Taxonomy" id="61171"/>
    <lineage>
        <taxon>Bacteria</taxon>
        <taxon>Bacillati</taxon>
        <taxon>Bacillota</taxon>
        <taxon>Erysipelotrichia</taxon>
        <taxon>Erysipelotrichales</taxon>
        <taxon>Erysipelotrichaceae</taxon>
        <taxon>Holdemania</taxon>
    </lineage>
</organism>
<comment type="caution">
    <text evidence="6">The sequence shown here is derived from an EMBL/GenBank/DDBJ whole genome shotgun (WGS) entry which is preliminary data.</text>
</comment>
<dbReference type="Gene3D" id="1.10.10.10">
    <property type="entry name" value="Winged helix-like DNA-binding domain superfamily/Winged helix DNA-binding domain"/>
    <property type="match status" value="1"/>
</dbReference>
<evidence type="ECO:0000313" key="6">
    <source>
        <dbReference type="EMBL" id="RGR71913.1"/>
    </source>
</evidence>